<sequence>MPGKRRQAKHRIELDLELEPIHKSQGGVATQPVERRLAYDSSPCLNIRCDMGLKSLAPSKQPLKFLNLTFFFAGKVERATIQFH</sequence>
<reference evidence="1" key="2">
    <citation type="submission" date="2013-04" db="UniProtKB">
        <authorList>
            <consortium name="EnsemblPlants"/>
        </authorList>
    </citation>
    <scope>IDENTIFICATION</scope>
</reference>
<organism evidence="1">
    <name type="scientific">Oryza brachyantha</name>
    <name type="common">malo sina</name>
    <dbReference type="NCBI Taxonomy" id="4533"/>
    <lineage>
        <taxon>Eukaryota</taxon>
        <taxon>Viridiplantae</taxon>
        <taxon>Streptophyta</taxon>
        <taxon>Embryophyta</taxon>
        <taxon>Tracheophyta</taxon>
        <taxon>Spermatophyta</taxon>
        <taxon>Magnoliopsida</taxon>
        <taxon>Liliopsida</taxon>
        <taxon>Poales</taxon>
        <taxon>Poaceae</taxon>
        <taxon>BOP clade</taxon>
        <taxon>Oryzoideae</taxon>
        <taxon>Oryzeae</taxon>
        <taxon>Oryzinae</taxon>
        <taxon>Oryza</taxon>
    </lineage>
</organism>
<evidence type="ECO:0000313" key="2">
    <source>
        <dbReference type="Proteomes" id="UP000006038"/>
    </source>
</evidence>
<dbReference type="HOGENOM" id="CLU_2531101_0_0_1"/>
<keyword evidence="2" id="KW-1185">Reference proteome</keyword>
<dbReference type="AlphaFoldDB" id="J3MD58"/>
<reference evidence="1" key="1">
    <citation type="journal article" date="2013" name="Nat. Commun.">
        <title>Whole-genome sequencing of Oryza brachyantha reveals mechanisms underlying Oryza genome evolution.</title>
        <authorList>
            <person name="Chen J."/>
            <person name="Huang Q."/>
            <person name="Gao D."/>
            <person name="Wang J."/>
            <person name="Lang Y."/>
            <person name="Liu T."/>
            <person name="Li B."/>
            <person name="Bai Z."/>
            <person name="Luis Goicoechea J."/>
            <person name="Liang C."/>
            <person name="Chen C."/>
            <person name="Zhang W."/>
            <person name="Sun S."/>
            <person name="Liao Y."/>
            <person name="Zhang X."/>
            <person name="Yang L."/>
            <person name="Song C."/>
            <person name="Wang M."/>
            <person name="Shi J."/>
            <person name="Liu G."/>
            <person name="Liu J."/>
            <person name="Zhou H."/>
            <person name="Zhou W."/>
            <person name="Yu Q."/>
            <person name="An N."/>
            <person name="Chen Y."/>
            <person name="Cai Q."/>
            <person name="Wang B."/>
            <person name="Liu B."/>
            <person name="Min J."/>
            <person name="Huang Y."/>
            <person name="Wu H."/>
            <person name="Li Z."/>
            <person name="Zhang Y."/>
            <person name="Yin Y."/>
            <person name="Song W."/>
            <person name="Jiang J."/>
            <person name="Jackson S.A."/>
            <person name="Wing R.A."/>
            <person name="Wang J."/>
            <person name="Chen M."/>
        </authorList>
    </citation>
    <scope>NUCLEOTIDE SEQUENCE [LARGE SCALE GENOMIC DNA]</scope>
    <source>
        <strain evidence="1">cv. IRGC 101232</strain>
    </source>
</reference>
<dbReference type="Proteomes" id="UP000006038">
    <property type="component" value="Chromosome 6"/>
</dbReference>
<evidence type="ECO:0000313" key="1">
    <source>
        <dbReference type="EnsemblPlants" id="OB06G19520.1"/>
    </source>
</evidence>
<proteinExistence type="predicted"/>
<dbReference type="EnsemblPlants" id="OB06G19520.1">
    <property type="protein sequence ID" value="OB06G19520.1"/>
    <property type="gene ID" value="OB06G19520"/>
</dbReference>
<dbReference type="Gramene" id="OB06G19520.1">
    <property type="protein sequence ID" value="OB06G19520.1"/>
    <property type="gene ID" value="OB06G19520"/>
</dbReference>
<accession>J3MD58</accession>
<name>J3MD58_ORYBR</name>
<protein>
    <submittedName>
        <fullName evidence="1">Uncharacterized protein</fullName>
    </submittedName>
</protein>